<dbReference type="GO" id="GO:0003723">
    <property type="term" value="F:RNA binding"/>
    <property type="evidence" value="ECO:0007669"/>
    <property type="project" value="InterPro"/>
</dbReference>
<dbReference type="InterPro" id="IPR046960">
    <property type="entry name" value="PPR_At4g14850-like_plant"/>
</dbReference>
<protein>
    <recommendedName>
        <fullName evidence="5">Pentatricopeptide repeat-containing protein</fullName>
    </recommendedName>
</protein>
<keyword evidence="1" id="KW-0677">Repeat</keyword>
<comment type="caution">
    <text evidence="3">The sequence shown here is derived from an EMBL/GenBank/DDBJ whole genome shotgun (WGS) entry which is preliminary data.</text>
</comment>
<evidence type="ECO:0000313" key="3">
    <source>
        <dbReference type="EMBL" id="KAH7316345.1"/>
    </source>
</evidence>
<evidence type="ECO:0000256" key="1">
    <source>
        <dbReference type="ARBA" id="ARBA00022737"/>
    </source>
</evidence>
<dbReference type="NCBIfam" id="TIGR00756">
    <property type="entry name" value="PPR"/>
    <property type="match status" value="5"/>
</dbReference>
<sequence length="844" mass="93388">MYDQLRMRLLKVRHLLITVWHLRNLVNDQKSKRRKLCSDESKNELAAEERELGRAISRLEQSCSSPSPPSKVYFSLLKSCYKHRNLDYVRRILSHLASHKYLLSGLLGENLVITLAKCGDVESALHVFYQLQYRTTFSWTAIISGLLDSGRSKDALTMYLYMQQEGVEPDNYTFVSLLKACGNISNLDLGQALHDNIQSRSLACDVFIGTTLISMYGKCGASLEAENVFLKLPAKNLVTWNSMLSAYVEGGQAERALHLYRQMLDECMTRNPETLLIAIQACNLLASKNDSELHQENKVIALEIGHTLHSEARRMNFIQDSHIGNTLLSLYGRCNSVTKGENVFSCLSGYEVISWTALISMYVECSQGTKALHAYTKMQMEGVSPNQQTVVSALQACCVLKHEGDIFEEQSSSLEIGRALHEDAQRSFTDLDTFVCTTLIGLYAKCGEILEAENVFCVLAHHTVVQWNGMLSAYVEQGQGRKALHCYRQLCDSGLHPDQGTFIIALQACNILLEEMEDASFIEQYGAKYNVHGVGQALHADAKKAGLASDVVVGTGLITMYSKCGTIREAETTFAGLSKHNMVAWNAMLSAYVNQGQGIKALCLYIHLKRTLPLLNFVTIICILQACSGVGSLENCWQLHFAALTAGHDAEGFLASTLIHTYGNCGDTEDALAVLSGLTRPIIASWNSCIAGYGAVGNALSSWHLFEESQLTCNEATHATFTSLLAACSHGGLVDEGISVFKYMKEEFLLKPFTNQYVTLIDLIGRSGNFSMTEEVIYNVPDNCSLSFWMCLLSACCLHGNSELGELAFNHAINLQSEEPTPYVLMANLCYRKMAFNESHAAGH</sequence>
<name>A0A8T2SCA4_CERRI</name>
<dbReference type="InterPro" id="IPR011990">
    <property type="entry name" value="TPR-like_helical_dom_sf"/>
</dbReference>
<evidence type="ECO:0008006" key="5">
    <source>
        <dbReference type="Google" id="ProtNLM"/>
    </source>
</evidence>
<reference evidence="3" key="1">
    <citation type="submission" date="2021-08" db="EMBL/GenBank/DDBJ databases">
        <title>WGS assembly of Ceratopteris richardii.</title>
        <authorList>
            <person name="Marchant D.B."/>
            <person name="Chen G."/>
            <person name="Jenkins J."/>
            <person name="Shu S."/>
            <person name="Leebens-Mack J."/>
            <person name="Grimwood J."/>
            <person name="Schmutz J."/>
            <person name="Soltis P."/>
            <person name="Soltis D."/>
            <person name="Chen Z.-H."/>
        </authorList>
    </citation>
    <scope>NUCLEOTIDE SEQUENCE</scope>
    <source>
        <strain evidence="3">Whitten #5841</strain>
        <tissue evidence="3">Leaf</tissue>
    </source>
</reference>
<dbReference type="Pfam" id="PF01535">
    <property type="entry name" value="PPR"/>
    <property type="match status" value="6"/>
</dbReference>
<dbReference type="InterPro" id="IPR002885">
    <property type="entry name" value="PPR_rpt"/>
</dbReference>
<dbReference type="PANTHER" id="PTHR47926:SF452">
    <property type="entry name" value="PENTATRICOPEPTIDE REPEAT-CONTAINING PROTEIN"/>
    <property type="match status" value="1"/>
</dbReference>
<feature type="repeat" description="PPR" evidence="2">
    <location>
        <begin position="463"/>
        <end position="497"/>
    </location>
</feature>
<feature type="repeat" description="PPR" evidence="2">
    <location>
        <begin position="351"/>
        <end position="385"/>
    </location>
</feature>
<dbReference type="OrthoDB" id="185373at2759"/>
<dbReference type="PROSITE" id="PS51375">
    <property type="entry name" value="PPR"/>
    <property type="match status" value="5"/>
</dbReference>
<dbReference type="GO" id="GO:0048731">
    <property type="term" value="P:system development"/>
    <property type="evidence" value="ECO:0007669"/>
    <property type="project" value="UniProtKB-ARBA"/>
</dbReference>
<dbReference type="PANTHER" id="PTHR47926">
    <property type="entry name" value="PENTATRICOPEPTIDE REPEAT-CONTAINING PROTEIN"/>
    <property type="match status" value="1"/>
</dbReference>
<feature type="repeat" description="PPR" evidence="2">
    <location>
        <begin position="236"/>
        <end position="270"/>
    </location>
</feature>
<gene>
    <name evidence="3" type="ORF">KP509_21G089400</name>
</gene>
<dbReference type="Proteomes" id="UP000825935">
    <property type="component" value="Chromosome 21"/>
</dbReference>
<organism evidence="3 4">
    <name type="scientific">Ceratopteris richardii</name>
    <name type="common">Triangle waterfern</name>
    <dbReference type="NCBI Taxonomy" id="49495"/>
    <lineage>
        <taxon>Eukaryota</taxon>
        <taxon>Viridiplantae</taxon>
        <taxon>Streptophyta</taxon>
        <taxon>Embryophyta</taxon>
        <taxon>Tracheophyta</taxon>
        <taxon>Polypodiopsida</taxon>
        <taxon>Polypodiidae</taxon>
        <taxon>Polypodiales</taxon>
        <taxon>Pteridineae</taxon>
        <taxon>Pteridaceae</taxon>
        <taxon>Parkerioideae</taxon>
        <taxon>Ceratopteris</taxon>
    </lineage>
</organism>
<keyword evidence="4" id="KW-1185">Reference proteome</keyword>
<accession>A0A8T2SCA4</accession>
<proteinExistence type="predicted"/>
<dbReference type="GO" id="GO:0009451">
    <property type="term" value="P:RNA modification"/>
    <property type="evidence" value="ECO:0007669"/>
    <property type="project" value="InterPro"/>
</dbReference>
<dbReference type="Gene3D" id="1.25.40.10">
    <property type="entry name" value="Tetratricopeptide repeat domain"/>
    <property type="match status" value="6"/>
</dbReference>
<dbReference type="EMBL" id="CM035426">
    <property type="protein sequence ID" value="KAH7316345.1"/>
    <property type="molecule type" value="Genomic_DNA"/>
</dbReference>
<dbReference type="AlphaFoldDB" id="A0A8T2SCA4"/>
<dbReference type="FunFam" id="1.25.40.10:FF:000158">
    <property type="entry name" value="pentatricopeptide repeat-containing protein At2g33680"/>
    <property type="match status" value="1"/>
</dbReference>
<evidence type="ECO:0000313" key="4">
    <source>
        <dbReference type="Proteomes" id="UP000825935"/>
    </source>
</evidence>
<feature type="repeat" description="PPR" evidence="2">
    <location>
        <begin position="135"/>
        <end position="169"/>
    </location>
</feature>
<feature type="repeat" description="PPR" evidence="2">
    <location>
        <begin position="717"/>
        <end position="747"/>
    </location>
</feature>
<evidence type="ECO:0000256" key="2">
    <source>
        <dbReference type="PROSITE-ProRule" id="PRU00708"/>
    </source>
</evidence>
<dbReference type="Pfam" id="PF13041">
    <property type="entry name" value="PPR_2"/>
    <property type="match status" value="2"/>
</dbReference>